<evidence type="ECO:0000313" key="2">
    <source>
        <dbReference type="Proteomes" id="UP000013996"/>
    </source>
</evidence>
<dbReference type="OrthoDB" id="338795at2"/>
<sequence>MFKLIQYSFILILLIFTALSAETKRIYAQYGSGSINGSAPIISPGVGLATIASQPAFSEKQLQLLPVAFERNIKYKTEYTTVGYETNHYDENVFLRVGFTNAKLKSNPYLLGLDAKFFFDNFNPNLEQINLIQRFFVYSVFLLVPEYESRELKSGVNFEANLIDLGARYQKEFFGFLKPTIGIDFGLGKCTIREACTAYSVSPFTGLGFYYGTTEISFTVMRKYLWLEFGPTSYNLNFKGNDTFMISLSQEIDFSTN</sequence>
<evidence type="ECO:0000313" key="1">
    <source>
        <dbReference type="EMBL" id="EOQ89319.1"/>
    </source>
</evidence>
<dbReference type="RefSeq" id="WP_015676898.1">
    <property type="nucleotide sequence ID" value="NZ_AOGX02000015.1"/>
</dbReference>
<dbReference type="AlphaFoldDB" id="A0A5E8HDK0"/>
<dbReference type="Proteomes" id="UP000013996">
    <property type="component" value="Unassembled WGS sequence"/>
</dbReference>
<dbReference type="STRING" id="1249483.LEP1GSC202_1245"/>
<protein>
    <submittedName>
        <fullName evidence="1">Uncharacterized protein</fullName>
    </submittedName>
</protein>
<accession>A0A5E8HDK0</accession>
<name>A0A5E8HDK0_9LEPT</name>
<organism evidence="1 2">
    <name type="scientific">Leptospira yanagawae serovar Saopaulo str. Sao Paulo = ATCC 700523</name>
    <dbReference type="NCBI Taxonomy" id="1249483"/>
    <lineage>
        <taxon>Bacteria</taxon>
        <taxon>Pseudomonadati</taxon>
        <taxon>Spirochaetota</taxon>
        <taxon>Spirochaetia</taxon>
        <taxon>Leptospirales</taxon>
        <taxon>Leptospiraceae</taxon>
        <taxon>Leptospira</taxon>
    </lineage>
</organism>
<reference evidence="1 2" key="1">
    <citation type="submission" date="2013-04" db="EMBL/GenBank/DDBJ databases">
        <authorList>
            <person name="Harkins D.M."/>
            <person name="Durkin A.S."/>
            <person name="Brinkac L.M."/>
            <person name="Haft D.H."/>
            <person name="Selengut J.D."/>
            <person name="Sanka R."/>
            <person name="DePew J."/>
            <person name="Purushe J."/>
            <person name="Hartskeerl R.A."/>
            <person name="Ahmed A."/>
            <person name="van der Linden H."/>
            <person name="Goris M.G.A."/>
            <person name="Vinetz J.M."/>
            <person name="Sutton G.G."/>
            <person name="Nierman W.C."/>
            <person name="Fouts D.E."/>
        </authorList>
    </citation>
    <scope>NUCLEOTIDE SEQUENCE [LARGE SCALE GENOMIC DNA]</scope>
    <source>
        <strain evidence="1 2">Sao Paulo</strain>
    </source>
</reference>
<gene>
    <name evidence="1" type="ORF">LEP1GSC202_1245</name>
</gene>
<dbReference type="EMBL" id="AOGX02000015">
    <property type="protein sequence ID" value="EOQ89319.1"/>
    <property type="molecule type" value="Genomic_DNA"/>
</dbReference>
<comment type="caution">
    <text evidence="1">The sequence shown here is derived from an EMBL/GenBank/DDBJ whole genome shotgun (WGS) entry which is preliminary data.</text>
</comment>
<proteinExistence type="predicted"/>